<dbReference type="PANTHER" id="PTHR11986">
    <property type="entry name" value="AMINOTRANSFERASE CLASS III"/>
    <property type="match status" value="1"/>
</dbReference>
<dbReference type="UniPathway" id="UPA00068">
    <property type="reaction ID" value="UER00109"/>
</dbReference>
<evidence type="ECO:0000256" key="4">
    <source>
        <dbReference type="HAMAP-Rule" id="MF_01107"/>
    </source>
</evidence>
<evidence type="ECO:0000313" key="6">
    <source>
        <dbReference type="Proteomes" id="UP000218784"/>
    </source>
</evidence>
<dbReference type="AlphaFoldDB" id="A0A2A4I2A2"/>
<dbReference type="PANTHER" id="PTHR11986:SF113">
    <property type="entry name" value="SUCCINYLORNITHINE TRANSAMINASE"/>
    <property type="match status" value="1"/>
</dbReference>
<evidence type="ECO:0000256" key="3">
    <source>
        <dbReference type="ARBA" id="ARBA00022898"/>
    </source>
</evidence>
<dbReference type="GO" id="GO:0005737">
    <property type="term" value="C:cytoplasm"/>
    <property type="evidence" value="ECO:0007669"/>
    <property type="project" value="UniProtKB-SubCell"/>
</dbReference>
<feature type="modified residue" description="N6-(pyridoxal phosphate)lysine" evidence="4">
    <location>
        <position position="238"/>
    </location>
</feature>
<dbReference type="InterPro" id="IPR015422">
    <property type="entry name" value="PyrdxlP-dep_Trfase_small"/>
</dbReference>
<comment type="miscellaneous">
    <text evidence="4">May also have succinyldiaminopimelate aminotransferase activity, thus carrying out the corresponding step in lysine biosynthesis.</text>
</comment>
<feature type="binding site" evidence="4">
    <location>
        <position position="127"/>
    </location>
    <ligand>
        <name>N(2)-acetyl-L-ornithine</name>
        <dbReference type="ChEBI" id="CHEBI:57805"/>
    </ligand>
</feature>
<dbReference type="EMBL" id="NWVD01000001">
    <property type="protein sequence ID" value="PCG10373.1"/>
    <property type="molecule type" value="Genomic_DNA"/>
</dbReference>
<dbReference type="Gene3D" id="3.40.640.10">
    <property type="entry name" value="Type I PLP-dependent aspartate aminotransferase-like (Major domain)"/>
    <property type="match status" value="1"/>
</dbReference>
<comment type="catalytic activity">
    <reaction evidence="4">
        <text>N(2)-acetyl-L-ornithine + 2-oxoglutarate = N-acetyl-L-glutamate 5-semialdehyde + L-glutamate</text>
        <dbReference type="Rhea" id="RHEA:18049"/>
        <dbReference type="ChEBI" id="CHEBI:16810"/>
        <dbReference type="ChEBI" id="CHEBI:29123"/>
        <dbReference type="ChEBI" id="CHEBI:29985"/>
        <dbReference type="ChEBI" id="CHEBI:57805"/>
        <dbReference type="EC" id="2.6.1.11"/>
    </reaction>
</comment>
<dbReference type="FunFam" id="3.40.640.10:FF:000004">
    <property type="entry name" value="Acetylornithine aminotransferase"/>
    <property type="match status" value="1"/>
</dbReference>
<dbReference type="GO" id="GO:0003992">
    <property type="term" value="F:N2-acetyl-L-ornithine:2-oxoglutarate 5-aminotransferase activity"/>
    <property type="evidence" value="ECO:0007669"/>
    <property type="project" value="UniProtKB-UniRule"/>
</dbReference>
<feature type="binding site" evidence="4">
    <location>
        <position position="267"/>
    </location>
    <ligand>
        <name>pyridoxal 5'-phosphate</name>
        <dbReference type="ChEBI" id="CHEBI:597326"/>
    </ligand>
</feature>
<evidence type="ECO:0000313" key="5">
    <source>
        <dbReference type="EMBL" id="PCG10373.1"/>
    </source>
</evidence>
<dbReference type="PIRSF" id="PIRSF000521">
    <property type="entry name" value="Transaminase_4ab_Lys_Orn"/>
    <property type="match status" value="1"/>
</dbReference>
<dbReference type="NCBIfam" id="TIGR00707">
    <property type="entry name" value="argD"/>
    <property type="match status" value="1"/>
</dbReference>
<feature type="binding site" evidence="4">
    <location>
        <position position="124"/>
    </location>
    <ligand>
        <name>pyridoxal 5'-phosphate</name>
        <dbReference type="ChEBI" id="CHEBI:597326"/>
    </ligand>
</feature>
<keyword evidence="4" id="KW-0055">Arginine biosynthesis</keyword>
<sequence>MPVYPRCGVRPVRGEGVYLYGEDGAQYLDFASGIAVNALGHGHPKLVKAIADQAATLMHVSNLYGSPQGEHFAQRLVDASFADTVFFTNSGAEAVECAIKTARRYHYANGQPERHDLITFDTAFHGRTLGTISATNQAKMRDGFEPLLPGFKYAQFNDLEGALALIDDHTAGFLVEPIQGEGGIRPATPEFLQGLRKACDERGLLLVLDEVQAGYGRTGKLFAHELYGVVPDIIAAAKGIGGGFPLGACLTTAEAAKGMVFGTHGSTYGGNPLAMAAGEAVLDVILEDGFLDNVTRMGERLRAALEQMIPNHDQLFAGVRGHGLMLGLKLTSDSRRFVAHCRDHHGLLLVAAGENVVRVLPPLTIDETHIAECVEKLSAAARVYVPVADE</sequence>
<protein>
    <recommendedName>
        <fullName evidence="4">Acetylornithine aminotransferase</fullName>
        <shortName evidence="4">ACOAT</shortName>
        <ecNumber evidence="4">2.6.1.11</ecNumber>
    </recommendedName>
</protein>
<dbReference type="EC" id="2.6.1.11" evidence="4"/>
<dbReference type="SUPFAM" id="SSF53383">
    <property type="entry name" value="PLP-dependent transferases"/>
    <property type="match status" value="1"/>
</dbReference>
<comment type="caution">
    <text evidence="5">The sequence shown here is derived from an EMBL/GenBank/DDBJ whole genome shotgun (WGS) entry which is preliminary data.</text>
</comment>
<proteinExistence type="inferred from homology"/>
<organism evidence="5 6">
    <name type="scientific">Sphingomonas ginsenosidimutans</name>
    <dbReference type="NCBI Taxonomy" id="862134"/>
    <lineage>
        <taxon>Bacteria</taxon>
        <taxon>Pseudomonadati</taxon>
        <taxon>Pseudomonadota</taxon>
        <taxon>Alphaproteobacteria</taxon>
        <taxon>Sphingomonadales</taxon>
        <taxon>Sphingomonadaceae</taxon>
        <taxon>Sphingomonas</taxon>
    </lineage>
</organism>
<dbReference type="NCBIfam" id="NF002325">
    <property type="entry name" value="PRK01278.1"/>
    <property type="match status" value="1"/>
</dbReference>
<feature type="binding site" evidence="4">
    <location>
        <begin position="209"/>
        <end position="212"/>
    </location>
    <ligand>
        <name>pyridoxal 5'-phosphate</name>
        <dbReference type="ChEBI" id="CHEBI:597326"/>
    </ligand>
</feature>
<dbReference type="PROSITE" id="PS00600">
    <property type="entry name" value="AA_TRANSFER_CLASS_3"/>
    <property type="match status" value="1"/>
</dbReference>
<dbReference type="InterPro" id="IPR049704">
    <property type="entry name" value="Aminotrans_3_PPA_site"/>
</dbReference>
<evidence type="ECO:0000256" key="2">
    <source>
        <dbReference type="ARBA" id="ARBA00022679"/>
    </source>
</evidence>
<dbReference type="InterPro" id="IPR005814">
    <property type="entry name" value="Aminotrans_3"/>
</dbReference>
<dbReference type="GO" id="GO:0042802">
    <property type="term" value="F:identical protein binding"/>
    <property type="evidence" value="ECO:0007669"/>
    <property type="project" value="TreeGrafter"/>
</dbReference>
<dbReference type="InterPro" id="IPR050103">
    <property type="entry name" value="Class-III_PLP-dep_AT"/>
</dbReference>
<feature type="binding site" evidence="4">
    <location>
        <begin position="91"/>
        <end position="92"/>
    </location>
    <ligand>
        <name>pyridoxal 5'-phosphate</name>
        <dbReference type="ChEBI" id="CHEBI:597326"/>
    </ligand>
</feature>
<comment type="cofactor">
    <cofactor evidence="4">
        <name>pyridoxal 5'-phosphate</name>
        <dbReference type="ChEBI" id="CHEBI:597326"/>
    </cofactor>
    <text evidence="4">Binds 1 pyridoxal phosphate per subunit.</text>
</comment>
<gene>
    <name evidence="4" type="primary">argD</name>
    <name evidence="5" type="ORF">COA17_02750</name>
</gene>
<dbReference type="HAMAP" id="MF_01107">
    <property type="entry name" value="ArgD_aminotrans_3"/>
    <property type="match status" value="1"/>
</dbReference>
<dbReference type="Gene3D" id="3.90.1150.10">
    <property type="entry name" value="Aspartate Aminotransferase, domain 1"/>
    <property type="match status" value="1"/>
</dbReference>
<comment type="pathway">
    <text evidence="4">Amino-acid biosynthesis; L-arginine biosynthesis; N(2)-acetyl-L-ornithine from L-glutamate: step 4/4.</text>
</comment>
<dbReference type="GO" id="GO:0030170">
    <property type="term" value="F:pyridoxal phosphate binding"/>
    <property type="evidence" value="ECO:0007669"/>
    <property type="project" value="InterPro"/>
</dbReference>
<dbReference type="InterPro" id="IPR004636">
    <property type="entry name" value="AcOrn/SuccOrn_fam"/>
</dbReference>
<dbReference type="CDD" id="cd00610">
    <property type="entry name" value="OAT_like"/>
    <property type="match status" value="1"/>
</dbReference>
<dbReference type="Proteomes" id="UP000218784">
    <property type="component" value="Unassembled WGS sequence"/>
</dbReference>
<keyword evidence="4" id="KW-0028">Amino-acid biosynthesis</keyword>
<dbReference type="InterPro" id="IPR015424">
    <property type="entry name" value="PyrdxlP-dep_Trfase"/>
</dbReference>
<feature type="binding site" evidence="4">
    <location>
        <position position="266"/>
    </location>
    <ligand>
        <name>N(2)-acetyl-L-ornithine</name>
        <dbReference type="ChEBI" id="CHEBI:57805"/>
    </ligand>
</feature>
<accession>A0A2A4I2A2</accession>
<keyword evidence="4" id="KW-0963">Cytoplasm</keyword>
<keyword evidence="6" id="KW-1185">Reference proteome</keyword>
<reference evidence="5 6" key="1">
    <citation type="submission" date="2017-09" db="EMBL/GenBank/DDBJ databases">
        <title>Sphingomonas ginsenosidimutans KACC 14949, whole genome shotgun sequence.</title>
        <authorList>
            <person name="Feng G."/>
            <person name="Zhu H."/>
        </authorList>
    </citation>
    <scope>NUCLEOTIDE SEQUENCE [LARGE SCALE GENOMIC DNA]</scope>
    <source>
        <strain evidence="5 6">KACC 14949</strain>
    </source>
</reference>
<comment type="similarity">
    <text evidence="4">Belongs to the class-III pyridoxal-phosphate-dependent aminotransferase family. ArgD subfamily.</text>
</comment>
<keyword evidence="1 4" id="KW-0032">Aminotransferase</keyword>
<name>A0A2A4I2A2_9SPHN</name>
<dbReference type="InterPro" id="IPR015421">
    <property type="entry name" value="PyrdxlP-dep_Trfase_major"/>
</dbReference>
<dbReference type="Pfam" id="PF00202">
    <property type="entry name" value="Aminotran_3"/>
    <property type="match status" value="1"/>
</dbReference>
<keyword evidence="2 4" id="KW-0808">Transferase</keyword>
<dbReference type="GO" id="GO:0006526">
    <property type="term" value="P:L-arginine biosynthetic process"/>
    <property type="evidence" value="ECO:0007669"/>
    <property type="project" value="UniProtKB-UniRule"/>
</dbReference>
<evidence type="ECO:0000256" key="1">
    <source>
        <dbReference type="ARBA" id="ARBA00022576"/>
    </source>
</evidence>
<comment type="subunit">
    <text evidence="4">Homodimer.</text>
</comment>
<keyword evidence="3 4" id="KW-0663">Pyridoxal phosphate</keyword>
<comment type="subcellular location">
    <subcellularLocation>
        <location evidence="4">Cytoplasm</location>
    </subcellularLocation>
</comment>